<feature type="transmembrane region" description="Helical" evidence="1">
    <location>
        <begin position="35"/>
        <end position="56"/>
    </location>
</feature>
<feature type="transmembrane region" description="Helical" evidence="1">
    <location>
        <begin position="68"/>
        <end position="93"/>
    </location>
</feature>
<dbReference type="GeneID" id="63693573"/>
<evidence type="ECO:0000313" key="2">
    <source>
        <dbReference type="EMBL" id="EYE96481.1"/>
    </source>
</evidence>
<dbReference type="Proteomes" id="UP000019804">
    <property type="component" value="Unassembled WGS sequence"/>
</dbReference>
<protein>
    <submittedName>
        <fullName evidence="2">Uncharacterized protein</fullName>
    </submittedName>
</protein>
<evidence type="ECO:0000256" key="1">
    <source>
        <dbReference type="SAM" id="Phobius"/>
    </source>
</evidence>
<keyword evidence="1" id="KW-1133">Transmembrane helix</keyword>
<sequence length="355" mass="40163">MKSQMNAHSSSNAQSPWQQKVQVTAYGFDEAYPKVWLIFEALCLVALLGFLVWSCFIRQPRGDPKKPLPIKAVIASILSYAIARMMNIITLFLGIFKANVQQSYVIVSMLNQIFYLIAVMLGFYVFWKLIQKLLERLAEDKPSKAFAPMAIAHWVLLGVLSVLSAVECALYIAFVVKGINVGERYMKLAYEYNKVSAALSIFCWIASLEAFCWIIFVFVSAAPDRRAGLVSLSVGSFFFFLVNFVLAILQIIYVLEQNMAPDYLDAARTVIEFFCTIGIYAGVLLCFRKWHHVHISPPQKVLEAGGDEGETNEEDCNSSLRSYHSMVYSQQQEQLRYSFPQGAASAQQVHMYMPR</sequence>
<dbReference type="EMBL" id="KK088418">
    <property type="protein sequence ID" value="EYE96481.1"/>
    <property type="molecule type" value="Genomic_DNA"/>
</dbReference>
<evidence type="ECO:0000313" key="3">
    <source>
        <dbReference type="Proteomes" id="UP000019804"/>
    </source>
</evidence>
<gene>
    <name evidence="2" type="ORF">EURHEDRAFT_353473</name>
</gene>
<dbReference type="OrthoDB" id="4504921at2759"/>
<organism evidence="2 3">
    <name type="scientific">Aspergillus ruber (strain CBS 135680)</name>
    <dbReference type="NCBI Taxonomy" id="1388766"/>
    <lineage>
        <taxon>Eukaryota</taxon>
        <taxon>Fungi</taxon>
        <taxon>Dikarya</taxon>
        <taxon>Ascomycota</taxon>
        <taxon>Pezizomycotina</taxon>
        <taxon>Eurotiomycetes</taxon>
        <taxon>Eurotiomycetidae</taxon>
        <taxon>Eurotiales</taxon>
        <taxon>Aspergillaceae</taxon>
        <taxon>Aspergillus</taxon>
        <taxon>Aspergillus subgen. Aspergillus</taxon>
    </lineage>
</organism>
<feature type="transmembrane region" description="Helical" evidence="1">
    <location>
        <begin position="266"/>
        <end position="287"/>
    </location>
</feature>
<reference evidence="3" key="1">
    <citation type="journal article" date="2014" name="Nat. Commun.">
        <title>Genomic adaptations of the halophilic Dead Sea filamentous fungus Eurotium rubrum.</title>
        <authorList>
            <person name="Kis-Papo T."/>
            <person name="Weig A.R."/>
            <person name="Riley R."/>
            <person name="Persoh D."/>
            <person name="Salamov A."/>
            <person name="Sun H."/>
            <person name="Lipzen A."/>
            <person name="Wasser S.P."/>
            <person name="Rambold G."/>
            <person name="Grigoriev I.V."/>
            <person name="Nevo E."/>
        </authorList>
    </citation>
    <scope>NUCLEOTIDE SEQUENCE [LARGE SCALE GENOMIC DNA]</scope>
    <source>
        <strain evidence="3">CBS 135680</strain>
    </source>
</reference>
<keyword evidence="1" id="KW-0472">Membrane</keyword>
<keyword evidence="1" id="KW-0812">Transmembrane</keyword>
<dbReference type="HOGENOM" id="CLU_054081_0_0_1"/>
<feature type="transmembrane region" description="Helical" evidence="1">
    <location>
        <begin position="196"/>
        <end position="222"/>
    </location>
</feature>
<accession>A0A017SIA6</accession>
<feature type="transmembrane region" description="Helical" evidence="1">
    <location>
        <begin position="229"/>
        <end position="254"/>
    </location>
</feature>
<keyword evidence="3" id="KW-1185">Reference proteome</keyword>
<feature type="transmembrane region" description="Helical" evidence="1">
    <location>
        <begin position="151"/>
        <end position="176"/>
    </location>
</feature>
<dbReference type="RefSeq" id="XP_040640169.1">
    <property type="nucleotide sequence ID" value="XM_040778449.1"/>
</dbReference>
<dbReference type="AlphaFoldDB" id="A0A017SIA6"/>
<proteinExistence type="predicted"/>
<feature type="transmembrane region" description="Helical" evidence="1">
    <location>
        <begin position="113"/>
        <end position="130"/>
    </location>
</feature>
<name>A0A017SIA6_ASPRC</name>